<protein>
    <submittedName>
        <fullName evidence="6">ATP-dependent DNA ligase</fullName>
    </submittedName>
</protein>
<dbReference type="GO" id="GO:0006310">
    <property type="term" value="P:DNA recombination"/>
    <property type="evidence" value="ECO:0007669"/>
    <property type="project" value="InterPro"/>
</dbReference>
<evidence type="ECO:0000313" key="7">
    <source>
        <dbReference type="Proteomes" id="UP000252914"/>
    </source>
</evidence>
<dbReference type="CDD" id="cd07905">
    <property type="entry name" value="Adenylation_DNA_ligase_LigC"/>
    <property type="match status" value="1"/>
</dbReference>
<accession>A0A367FCX9</accession>
<feature type="domain" description="ATP-dependent DNA ligase family profile" evidence="5">
    <location>
        <begin position="110"/>
        <end position="235"/>
    </location>
</feature>
<dbReference type="SUPFAM" id="SSF56091">
    <property type="entry name" value="DNA ligase/mRNA capping enzyme, catalytic domain"/>
    <property type="match status" value="1"/>
</dbReference>
<evidence type="ECO:0000313" key="6">
    <source>
        <dbReference type="EMBL" id="RCG27545.1"/>
    </source>
</evidence>
<dbReference type="GO" id="GO:0005524">
    <property type="term" value="F:ATP binding"/>
    <property type="evidence" value="ECO:0007669"/>
    <property type="project" value="InterPro"/>
</dbReference>
<evidence type="ECO:0000259" key="5">
    <source>
        <dbReference type="PROSITE" id="PS50160"/>
    </source>
</evidence>
<gene>
    <name evidence="6" type="ORF">DTL70_04180</name>
</gene>
<dbReference type="Pfam" id="PF01068">
    <property type="entry name" value="DNA_ligase_A_M"/>
    <property type="match status" value="1"/>
</dbReference>
<dbReference type="Proteomes" id="UP000252914">
    <property type="component" value="Unassembled WGS sequence"/>
</dbReference>
<keyword evidence="2 6" id="KW-0436">Ligase</keyword>
<reference evidence="6 7" key="1">
    <citation type="submission" date="2018-06" db="EMBL/GenBank/DDBJ databases">
        <title>Streptomyces reniochalinae sp. nov. and Streptomyces diacarnus sp. nov. from marine sponges.</title>
        <authorList>
            <person name="Li L."/>
        </authorList>
    </citation>
    <scope>NUCLEOTIDE SEQUENCE [LARGE SCALE GENOMIC DNA]</scope>
    <source>
        <strain evidence="6 7">LHW51701</strain>
    </source>
</reference>
<dbReference type="EMBL" id="QOIN01000028">
    <property type="protein sequence ID" value="RCG27545.1"/>
    <property type="molecule type" value="Genomic_DNA"/>
</dbReference>
<dbReference type="GO" id="GO:0003910">
    <property type="term" value="F:DNA ligase (ATP) activity"/>
    <property type="evidence" value="ECO:0007669"/>
    <property type="project" value="UniProtKB-EC"/>
</dbReference>
<dbReference type="InterPro" id="IPR044119">
    <property type="entry name" value="Adenylation_LigC-like"/>
</dbReference>
<dbReference type="InterPro" id="IPR012340">
    <property type="entry name" value="NA-bd_OB-fold"/>
</dbReference>
<organism evidence="6 7">
    <name type="scientific">Streptomyces diacarni</name>
    <dbReference type="NCBI Taxonomy" id="2800381"/>
    <lineage>
        <taxon>Bacteria</taxon>
        <taxon>Bacillati</taxon>
        <taxon>Actinomycetota</taxon>
        <taxon>Actinomycetes</taxon>
        <taxon>Kitasatosporales</taxon>
        <taxon>Streptomycetaceae</taxon>
        <taxon>Streptomyces</taxon>
    </lineage>
</organism>
<dbReference type="InterPro" id="IPR012310">
    <property type="entry name" value="DNA_ligase_ATP-dep_cent"/>
</dbReference>
<comment type="caution">
    <text evidence="6">The sequence shown here is derived from an EMBL/GenBank/DDBJ whole genome shotgun (WGS) entry which is preliminary data.</text>
</comment>
<dbReference type="PROSITE" id="PS50160">
    <property type="entry name" value="DNA_LIGASE_A3"/>
    <property type="match status" value="1"/>
</dbReference>
<dbReference type="PANTHER" id="PTHR45674">
    <property type="entry name" value="DNA LIGASE 1/3 FAMILY MEMBER"/>
    <property type="match status" value="1"/>
</dbReference>
<dbReference type="InterPro" id="IPR050191">
    <property type="entry name" value="ATP-dep_DNA_ligase"/>
</dbReference>
<keyword evidence="7" id="KW-1185">Reference proteome</keyword>
<dbReference type="Gene3D" id="2.40.50.140">
    <property type="entry name" value="Nucleic acid-binding proteins"/>
    <property type="match status" value="1"/>
</dbReference>
<dbReference type="Gene3D" id="3.30.470.30">
    <property type="entry name" value="DNA ligase/mRNA capping enzyme"/>
    <property type="match status" value="1"/>
</dbReference>
<evidence type="ECO:0000256" key="3">
    <source>
        <dbReference type="ARBA" id="ARBA00034003"/>
    </source>
</evidence>
<comment type="similarity">
    <text evidence="1">Belongs to the ATP-dependent DNA ligase family.</text>
</comment>
<dbReference type="GO" id="GO:0006281">
    <property type="term" value="P:DNA repair"/>
    <property type="evidence" value="ECO:0007669"/>
    <property type="project" value="InterPro"/>
</dbReference>
<evidence type="ECO:0000256" key="4">
    <source>
        <dbReference type="SAM" id="MobiDB-lite"/>
    </source>
</evidence>
<name>A0A367FCX9_9ACTN</name>
<evidence type="ECO:0000256" key="2">
    <source>
        <dbReference type="ARBA" id="ARBA00022598"/>
    </source>
</evidence>
<sequence>MWHMGDELLVPPIPPMTARTVDATPRADGLAYEAKWDGYRALVYARPDAPRLQSRRGTDLGPGFPDLLRAAAALGEEAVFDGELVVIEEGAVSFGRLQSRAQRTGTRAEAAAAAHPAHFIAFDLLQLGDETTMHRPYRERRALLEEVFTRGDLQPPWALCPMTTDPARAQEWLDAAWARVGIEGMVVKGLGQPYRPGERGWRKLRARATAEAFVGAVTGPLASPDVLLLGRYDEGGALRMVAQSAPVTTALRRELGPLLTPAGPGHPWTDARFRSGWGSRDLLAHRCVVPEHVVEFEADVAFDEGRWRHPVQARRRRPRFAAQDVPRFPSGPME</sequence>
<comment type="catalytic activity">
    <reaction evidence="3">
        <text>ATP + (deoxyribonucleotide)n-3'-hydroxyl + 5'-phospho-(deoxyribonucleotide)m = (deoxyribonucleotide)n+m + AMP + diphosphate.</text>
        <dbReference type="EC" id="6.5.1.1"/>
    </reaction>
</comment>
<feature type="region of interest" description="Disordered" evidence="4">
    <location>
        <begin position="313"/>
        <end position="334"/>
    </location>
</feature>
<dbReference type="PANTHER" id="PTHR45674:SF4">
    <property type="entry name" value="DNA LIGASE 1"/>
    <property type="match status" value="1"/>
</dbReference>
<evidence type="ECO:0000256" key="1">
    <source>
        <dbReference type="ARBA" id="ARBA00007572"/>
    </source>
</evidence>
<dbReference type="AlphaFoldDB" id="A0A367FCX9"/>
<proteinExistence type="inferred from homology"/>